<feature type="compositionally biased region" description="Polar residues" evidence="2">
    <location>
        <begin position="1223"/>
        <end position="1232"/>
    </location>
</feature>
<gene>
    <name evidence="4" type="ORF">ALAG00032_LOCUS10394</name>
</gene>
<dbReference type="EMBL" id="HBIJ01015566">
    <property type="protein sequence ID" value="CAE0369630.1"/>
    <property type="molecule type" value="Transcribed_RNA"/>
</dbReference>
<dbReference type="InterPro" id="IPR029006">
    <property type="entry name" value="ADF-H/Gelsolin-like_dom_sf"/>
</dbReference>
<protein>
    <recommendedName>
        <fullName evidence="3">Gelsolin-like domain-containing protein</fullName>
    </recommendedName>
</protein>
<feature type="domain" description="Gelsolin-like" evidence="3">
    <location>
        <begin position="266"/>
        <end position="325"/>
    </location>
</feature>
<organism evidence="4">
    <name type="scientific">Aureoumbra lagunensis</name>
    <dbReference type="NCBI Taxonomy" id="44058"/>
    <lineage>
        <taxon>Eukaryota</taxon>
        <taxon>Sar</taxon>
        <taxon>Stramenopiles</taxon>
        <taxon>Ochrophyta</taxon>
        <taxon>Pelagophyceae</taxon>
        <taxon>Pelagomonadales</taxon>
        <taxon>Aureoumbra</taxon>
    </lineage>
</organism>
<feature type="compositionally biased region" description="Basic and acidic residues" evidence="2">
    <location>
        <begin position="638"/>
        <end position="647"/>
    </location>
</feature>
<dbReference type="GO" id="GO:0005737">
    <property type="term" value="C:cytoplasm"/>
    <property type="evidence" value="ECO:0007669"/>
    <property type="project" value="TreeGrafter"/>
</dbReference>
<dbReference type="GO" id="GO:0015629">
    <property type="term" value="C:actin cytoskeleton"/>
    <property type="evidence" value="ECO:0007669"/>
    <property type="project" value="TreeGrafter"/>
</dbReference>
<dbReference type="PANTHER" id="PTHR11977:SF51">
    <property type="entry name" value="PROTEIN FLIGHTLESS-1 HOMOLOG"/>
    <property type="match status" value="1"/>
</dbReference>
<dbReference type="InterPro" id="IPR007122">
    <property type="entry name" value="Villin/Gelsolin"/>
</dbReference>
<proteinExistence type="predicted"/>
<dbReference type="GO" id="GO:0051015">
    <property type="term" value="F:actin filament binding"/>
    <property type="evidence" value="ECO:0007669"/>
    <property type="project" value="InterPro"/>
</dbReference>
<reference evidence="4" key="1">
    <citation type="submission" date="2021-01" db="EMBL/GenBank/DDBJ databases">
        <authorList>
            <person name="Corre E."/>
            <person name="Pelletier E."/>
            <person name="Niang G."/>
            <person name="Scheremetjew M."/>
            <person name="Finn R."/>
            <person name="Kale V."/>
            <person name="Holt S."/>
            <person name="Cochrane G."/>
            <person name="Meng A."/>
            <person name="Brown T."/>
            <person name="Cohen L."/>
        </authorList>
    </citation>
    <scope>NUCLEOTIDE SEQUENCE</scope>
    <source>
        <strain evidence="4">CCMP1510</strain>
    </source>
</reference>
<dbReference type="PANTHER" id="PTHR11977">
    <property type="entry name" value="VILLIN"/>
    <property type="match status" value="1"/>
</dbReference>
<dbReference type="GO" id="GO:0008154">
    <property type="term" value="P:actin polymerization or depolymerization"/>
    <property type="evidence" value="ECO:0007669"/>
    <property type="project" value="TreeGrafter"/>
</dbReference>
<feature type="compositionally biased region" description="Acidic residues" evidence="2">
    <location>
        <begin position="16"/>
        <end position="36"/>
    </location>
</feature>
<dbReference type="SMART" id="SM00262">
    <property type="entry name" value="GEL"/>
    <property type="match status" value="4"/>
</dbReference>
<name>A0A7S3K0N1_9STRA</name>
<dbReference type="InterPro" id="IPR007123">
    <property type="entry name" value="Gelsolin-like_dom"/>
</dbReference>
<dbReference type="Pfam" id="PF00626">
    <property type="entry name" value="Gelsolin"/>
    <property type="match status" value="2"/>
</dbReference>
<dbReference type="Gene3D" id="3.40.20.10">
    <property type="entry name" value="Severin"/>
    <property type="match status" value="5"/>
</dbReference>
<dbReference type="SUPFAM" id="SSF55753">
    <property type="entry name" value="Actin depolymerizing proteins"/>
    <property type="match status" value="5"/>
</dbReference>
<dbReference type="GO" id="GO:0005546">
    <property type="term" value="F:phosphatidylinositol-4,5-bisphosphate binding"/>
    <property type="evidence" value="ECO:0007669"/>
    <property type="project" value="TreeGrafter"/>
</dbReference>
<feature type="region of interest" description="Disordered" evidence="2">
    <location>
        <begin position="1208"/>
        <end position="1232"/>
    </location>
</feature>
<feature type="region of interest" description="Disordered" evidence="2">
    <location>
        <begin position="623"/>
        <end position="652"/>
    </location>
</feature>
<dbReference type="GO" id="GO:0051014">
    <property type="term" value="P:actin filament severing"/>
    <property type="evidence" value="ECO:0007669"/>
    <property type="project" value="TreeGrafter"/>
</dbReference>
<sequence>MSNSTKVEPPPRGEGSEDFELSDDEHDEEKELEDDDCIRSSCCTSEDDVEDEEDLIEIDPPPRALVSAQMEYLIASAAVGESPSEFDQIGDAFGKRRVLSWCVKDRKLQGANIDVYALLFDDQYESRMEKASLLILDTQDWQAYHWIGKAGVRADEAVAAFKTVELAKVVLSSIGQRVHCRREVQGLESNDFRALAAELGPFDENDSKEDSHLGGQHEIIETSNSTAQKKCLIRMYSVIRRAAKRAARLIDVEPKAQTLRTLEAAQFVLIIDSSVSNTLFVWRGVLSSQKERAAGMEAALVLRRERTEIHSVAIVDQGEEPKTLWKCFPDGEKYFICFENSEQKIYPTNTLEKDTAPKMWRSETVVSRVCEKLLDELVEDAVESLGVVATPFDLHRPRGRPRLPEVPWYRRIFQGITTTLEGNDVDPTLKDSIPVSSTSDVTRRSHFVAAGQGAISWTRCSELSLYVVRWHRGELDAVEARLAEDSLKSYSCGVLNAGGAIYVWRGRSAGSACRSAATHVATELLNSKPEWCSIINVDQGSEPAQFRSQFNDWALSEISRAQALAAVSYNRHYQRREESSSSIKQAPSTWRETIRKNFPTSRKLQAQQQAVFTAVASMLRQSWGHGAGDRNGSNNESHASENGESKSMKIRQRRHSLRWRKREYLCGDPESDDEECEDDDHLEKRCRARTPLDDTVDHHMVAWRLENGRLIRVDEAEHGHFCADQSYAVLYGTTIENEDEDDIDSDSEESVCWEDQFDEDGAITTAAALRWKKKSLMSAQRRPDNRFVLVFWQGERTPREHRSRWLLEFRPWILEHWAEELRLGKPTEHLRVRQRCESRLFLDIATRAMDGYVVHAGGPPRHCHLFQVRGDQFAFAVEVAPYVSSLNSADVFIAAKRGDLEDAGDPARPWESRFTDPSDWTVWVWVGSGSNLRCRRSTAGLVLKIMEYLDIDDEATTVTVLDEAGDDGSDERLYFWRALGGPNSYADHPLLRVPPGRRSSVTRTPLFFLVITNYSNGRPHHLNYADGNASHDKSFGLECNLIQKGTVDQHQILHNDRAVVVDAHFQVMVWLGKNAKRRDAALAKRIAFAYAAATRSPPCRVRVVRQNHECSHFKCLFHGWDSGLHRLHNDKPKIFDLEDKEGATEASTTTNTYTDPRATYLNRKKTERNMLQQVETQENPAKKAPRRRASIVKNDSLFLNLLTNLMPGEKDKKANNKMNNKKSATNQHQQNDFAGIQLGRVIDTPEPDSDESDDDIFQDRLMPIQLDLEGHDGATMDIPADTTDPILLGAEASHRADRHRRLSCSF</sequence>
<feature type="region of interest" description="Disordered" evidence="2">
    <location>
        <begin position="1"/>
        <end position="56"/>
    </location>
</feature>
<dbReference type="GO" id="GO:0051016">
    <property type="term" value="P:barbed-end actin filament capping"/>
    <property type="evidence" value="ECO:0007669"/>
    <property type="project" value="TreeGrafter"/>
</dbReference>
<keyword evidence="1" id="KW-0677">Repeat</keyword>
<evidence type="ECO:0000259" key="3">
    <source>
        <dbReference type="Pfam" id="PF00626"/>
    </source>
</evidence>
<evidence type="ECO:0000313" key="4">
    <source>
        <dbReference type="EMBL" id="CAE0369630.1"/>
    </source>
</evidence>
<accession>A0A7S3K0N1</accession>
<evidence type="ECO:0000256" key="2">
    <source>
        <dbReference type="SAM" id="MobiDB-lite"/>
    </source>
</evidence>
<feature type="domain" description="Gelsolin-like" evidence="3">
    <location>
        <begin position="478"/>
        <end position="547"/>
    </location>
</feature>
<feature type="compositionally biased region" description="Acidic residues" evidence="2">
    <location>
        <begin position="45"/>
        <end position="56"/>
    </location>
</feature>
<evidence type="ECO:0000256" key="1">
    <source>
        <dbReference type="ARBA" id="ARBA00022737"/>
    </source>
</evidence>